<dbReference type="PANTHER" id="PTHR24100">
    <property type="entry name" value="BUTYROPHILIN"/>
    <property type="match status" value="1"/>
</dbReference>
<dbReference type="Ensembl" id="ENSNMLT00000017245.1">
    <property type="protein sequence ID" value="ENSNMLP00000015353.1"/>
    <property type="gene ID" value="ENSNMLG00000010176.1"/>
</dbReference>
<dbReference type="GO" id="GO:0050852">
    <property type="term" value="P:T cell receptor signaling pathway"/>
    <property type="evidence" value="ECO:0007669"/>
    <property type="project" value="TreeGrafter"/>
</dbReference>
<keyword evidence="2" id="KW-0472">Membrane</keyword>
<dbReference type="InterPro" id="IPR036179">
    <property type="entry name" value="Ig-like_dom_sf"/>
</dbReference>
<evidence type="ECO:0000259" key="6">
    <source>
        <dbReference type="PROSITE" id="PS50835"/>
    </source>
</evidence>
<keyword evidence="5" id="KW-0732">Signal</keyword>
<sequence length="185" mass="20840">MCPAIWLFKLTLSLFTSNSRNLLFCVSAVKQVVVSSGEDWELPCASPPGGAKVKDLQWTQEELHGYILQYKDGKLQDKHQNPTFKNRVELRDPELRSGDIRLKNVSTEDSGVYKCQAQFQTRDGGQEEVFQSVHLTVKPEVCAALCLCPRGRYSPGPAVDSRGLRRSRSPVQRWQTAKRTSESNV</sequence>
<feature type="chain" id="PRO_5034296666" description="Ig-like domain-containing protein" evidence="5">
    <location>
        <begin position="20"/>
        <end position="185"/>
    </location>
</feature>
<dbReference type="InterPro" id="IPR050504">
    <property type="entry name" value="IgSF_BTN/MOG"/>
</dbReference>
<accession>A0A8C6T3Q3</accession>
<dbReference type="GO" id="GO:0001817">
    <property type="term" value="P:regulation of cytokine production"/>
    <property type="evidence" value="ECO:0007669"/>
    <property type="project" value="TreeGrafter"/>
</dbReference>
<keyword evidence="8" id="KW-1185">Reference proteome</keyword>
<dbReference type="InterPro" id="IPR013783">
    <property type="entry name" value="Ig-like_fold"/>
</dbReference>
<name>A0A8C6T3Q3_9GOBI</name>
<dbReference type="SMART" id="SM00409">
    <property type="entry name" value="IG"/>
    <property type="match status" value="1"/>
</dbReference>
<dbReference type="PROSITE" id="PS50835">
    <property type="entry name" value="IG_LIKE"/>
    <property type="match status" value="1"/>
</dbReference>
<feature type="compositionally biased region" description="Polar residues" evidence="4">
    <location>
        <begin position="169"/>
        <end position="185"/>
    </location>
</feature>
<dbReference type="InterPro" id="IPR007110">
    <property type="entry name" value="Ig-like_dom"/>
</dbReference>
<dbReference type="Pfam" id="PF07686">
    <property type="entry name" value="V-set"/>
    <property type="match status" value="1"/>
</dbReference>
<dbReference type="Proteomes" id="UP000694523">
    <property type="component" value="Unplaced"/>
</dbReference>
<keyword evidence="3" id="KW-0393">Immunoglobulin domain</keyword>
<proteinExistence type="predicted"/>
<protein>
    <recommendedName>
        <fullName evidence="6">Ig-like domain-containing protein</fullName>
    </recommendedName>
</protein>
<evidence type="ECO:0000313" key="7">
    <source>
        <dbReference type="Ensembl" id="ENSNMLP00000015353.1"/>
    </source>
</evidence>
<evidence type="ECO:0000256" key="2">
    <source>
        <dbReference type="ARBA" id="ARBA00023136"/>
    </source>
</evidence>
<reference evidence="7" key="2">
    <citation type="submission" date="2025-09" db="UniProtKB">
        <authorList>
            <consortium name="Ensembl"/>
        </authorList>
    </citation>
    <scope>IDENTIFICATION</scope>
</reference>
<dbReference type="InterPro" id="IPR013106">
    <property type="entry name" value="Ig_V-set"/>
</dbReference>
<evidence type="ECO:0000256" key="4">
    <source>
        <dbReference type="SAM" id="MobiDB-lite"/>
    </source>
</evidence>
<dbReference type="Gene3D" id="2.60.40.10">
    <property type="entry name" value="Immunoglobulins"/>
    <property type="match status" value="1"/>
</dbReference>
<feature type="region of interest" description="Disordered" evidence="4">
    <location>
        <begin position="155"/>
        <end position="185"/>
    </location>
</feature>
<dbReference type="GO" id="GO:0005102">
    <property type="term" value="F:signaling receptor binding"/>
    <property type="evidence" value="ECO:0007669"/>
    <property type="project" value="TreeGrafter"/>
</dbReference>
<evidence type="ECO:0000256" key="5">
    <source>
        <dbReference type="SAM" id="SignalP"/>
    </source>
</evidence>
<evidence type="ECO:0000256" key="1">
    <source>
        <dbReference type="ARBA" id="ARBA00004370"/>
    </source>
</evidence>
<evidence type="ECO:0000313" key="8">
    <source>
        <dbReference type="Proteomes" id="UP000694523"/>
    </source>
</evidence>
<dbReference type="AlphaFoldDB" id="A0A8C6T3Q3"/>
<feature type="signal peptide" evidence="5">
    <location>
        <begin position="1"/>
        <end position="19"/>
    </location>
</feature>
<dbReference type="SUPFAM" id="SSF48726">
    <property type="entry name" value="Immunoglobulin"/>
    <property type="match status" value="1"/>
</dbReference>
<organism evidence="7 8">
    <name type="scientific">Neogobius melanostomus</name>
    <name type="common">round goby</name>
    <dbReference type="NCBI Taxonomy" id="47308"/>
    <lineage>
        <taxon>Eukaryota</taxon>
        <taxon>Metazoa</taxon>
        <taxon>Chordata</taxon>
        <taxon>Craniata</taxon>
        <taxon>Vertebrata</taxon>
        <taxon>Euteleostomi</taxon>
        <taxon>Actinopterygii</taxon>
        <taxon>Neopterygii</taxon>
        <taxon>Teleostei</taxon>
        <taxon>Neoteleostei</taxon>
        <taxon>Acanthomorphata</taxon>
        <taxon>Gobiaria</taxon>
        <taxon>Gobiiformes</taxon>
        <taxon>Gobioidei</taxon>
        <taxon>Gobiidae</taxon>
        <taxon>Benthophilinae</taxon>
        <taxon>Neogobiini</taxon>
        <taxon>Neogobius</taxon>
    </lineage>
</organism>
<feature type="domain" description="Ig-like" evidence="6">
    <location>
        <begin position="3"/>
        <end position="136"/>
    </location>
</feature>
<dbReference type="GO" id="GO:0009897">
    <property type="term" value="C:external side of plasma membrane"/>
    <property type="evidence" value="ECO:0007669"/>
    <property type="project" value="TreeGrafter"/>
</dbReference>
<evidence type="ECO:0000256" key="3">
    <source>
        <dbReference type="ARBA" id="ARBA00023319"/>
    </source>
</evidence>
<dbReference type="InterPro" id="IPR003599">
    <property type="entry name" value="Ig_sub"/>
</dbReference>
<reference evidence="7" key="1">
    <citation type="submission" date="2025-08" db="UniProtKB">
        <authorList>
            <consortium name="Ensembl"/>
        </authorList>
    </citation>
    <scope>IDENTIFICATION</scope>
</reference>
<comment type="subcellular location">
    <subcellularLocation>
        <location evidence="1">Membrane</location>
    </subcellularLocation>
</comment>